<dbReference type="EMBL" id="LAXI01000020">
    <property type="protein sequence ID" value="KRS15668.1"/>
    <property type="molecule type" value="Genomic_DNA"/>
</dbReference>
<organism evidence="1 2">
    <name type="scientific">Roseovarius indicus</name>
    <dbReference type="NCBI Taxonomy" id="540747"/>
    <lineage>
        <taxon>Bacteria</taxon>
        <taxon>Pseudomonadati</taxon>
        <taxon>Pseudomonadota</taxon>
        <taxon>Alphaproteobacteria</taxon>
        <taxon>Rhodobacterales</taxon>
        <taxon>Roseobacteraceae</taxon>
        <taxon>Roseovarius</taxon>
    </lineage>
</organism>
<comment type="caution">
    <text evidence="1">The sequence shown here is derived from an EMBL/GenBank/DDBJ whole genome shotgun (WGS) entry which is preliminary data.</text>
</comment>
<dbReference type="STRING" id="540747.SAMN04488031_12250"/>
<evidence type="ECO:0000313" key="2">
    <source>
        <dbReference type="Proteomes" id="UP000051401"/>
    </source>
</evidence>
<dbReference type="AlphaFoldDB" id="A0A0T5P3S8"/>
<keyword evidence="2" id="KW-1185">Reference proteome</keyword>
<proteinExistence type="predicted"/>
<gene>
    <name evidence="1" type="ORF">XM52_22795</name>
</gene>
<evidence type="ECO:0000313" key="1">
    <source>
        <dbReference type="EMBL" id="KRS15668.1"/>
    </source>
</evidence>
<name>A0A0T5P3S8_9RHOB</name>
<sequence length="66" mass="7544">MCFLTGCADWFDVEERPGSPAQFKDVQRQPPKIDESTVDYLIENERPFAGWLAETLIACEEHGCRP</sequence>
<accession>A0A0T5P3S8</accession>
<dbReference type="RefSeq" id="WP_057819924.1">
    <property type="nucleotide sequence ID" value="NZ_LAXI01000020.1"/>
</dbReference>
<reference evidence="1 2" key="1">
    <citation type="submission" date="2015-04" db="EMBL/GenBank/DDBJ databases">
        <title>The draft genome sequence of Roseovarius indicus B108T.</title>
        <authorList>
            <person name="Li G."/>
            <person name="Lai Q."/>
            <person name="Shao Z."/>
            <person name="Yan P."/>
        </authorList>
    </citation>
    <scope>NUCLEOTIDE SEQUENCE [LARGE SCALE GENOMIC DNA]</scope>
    <source>
        <strain evidence="1 2">B108</strain>
    </source>
</reference>
<dbReference type="Proteomes" id="UP000051401">
    <property type="component" value="Unassembled WGS sequence"/>
</dbReference>
<protein>
    <submittedName>
        <fullName evidence="1">Uncharacterized protein</fullName>
    </submittedName>
</protein>